<feature type="non-terminal residue" evidence="1">
    <location>
        <position position="1"/>
    </location>
</feature>
<accession>A0A382R0B3</accession>
<dbReference type="EMBL" id="UINC01117547">
    <property type="protein sequence ID" value="SVC90041.1"/>
    <property type="molecule type" value="Genomic_DNA"/>
</dbReference>
<name>A0A382R0B3_9ZZZZ</name>
<protein>
    <submittedName>
        <fullName evidence="1">Uncharacterized protein</fullName>
    </submittedName>
</protein>
<reference evidence="1" key="1">
    <citation type="submission" date="2018-05" db="EMBL/GenBank/DDBJ databases">
        <authorList>
            <person name="Lanie J.A."/>
            <person name="Ng W.-L."/>
            <person name="Kazmierczak K.M."/>
            <person name="Andrzejewski T.M."/>
            <person name="Davidsen T.M."/>
            <person name="Wayne K.J."/>
            <person name="Tettelin H."/>
            <person name="Glass J.I."/>
            <person name="Rusch D."/>
            <person name="Podicherti R."/>
            <person name="Tsui H.-C.T."/>
            <person name="Winkler M.E."/>
        </authorList>
    </citation>
    <scope>NUCLEOTIDE SEQUENCE</scope>
</reference>
<dbReference type="AlphaFoldDB" id="A0A382R0B3"/>
<gene>
    <name evidence="1" type="ORF">METZ01_LOCUS342895</name>
</gene>
<sequence length="25" mass="2974">HVCTLKLTHHVPHQFHGFYTPEVFV</sequence>
<evidence type="ECO:0000313" key="1">
    <source>
        <dbReference type="EMBL" id="SVC90041.1"/>
    </source>
</evidence>
<proteinExistence type="predicted"/>
<organism evidence="1">
    <name type="scientific">marine metagenome</name>
    <dbReference type="NCBI Taxonomy" id="408172"/>
    <lineage>
        <taxon>unclassified sequences</taxon>
        <taxon>metagenomes</taxon>
        <taxon>ecological metagenomes</taxon>
    </lineage>
</organism>